<evidence type="ECO:0000256" key="2">
    <source>
        <dbReference type="SAM" id="SignalP"/>
    </source>
</evidence>
<evidence type="ECO:0000313" key="3">
    <source>
        <dbReference type="EMBL" id="KAL2621441.1"/>
    </source>
</evidence>
<keyword evidence="1" id="KW-0472">Membrane</keyword>
<reference evidence="3 4" key="1">
    <citation type="submission" date="2024-09" db="EMBL/GenBank/DDBJ databases">
        <title>Chromosome-scale assembly of Riccia fluitans.</title>
        <authorList>
            <person name="Paukszto L."/>
            <person name="Sawicki J."/>
            <person name="Karawczyk K."/>
            <person name="Piernik-Szablinska J."/>
            <person name="Szczecinska M."/>
            <person name="Mazdziarz M."/>
        </authorList>
    </citation>
    <scope>NUCLEOTIDE SEQUENCE [LARGE SCALE GENOMIC DNA]</scope>
    <source>
        <strain evidence="3">Rf_01</strain>
        <tissue evidence="3">Aerial parts of the thallus</tissue>
    </source>
</reference>
<evidence type="ECO:0008006" key="5">
    <source>
        <dbReference type="Google" id="ProtNLM"/>
    </source>
</evidence>
<keyword evidence="1" id="KW-1133">Transmembrane helix</keyword>
<gene>
    <name evidence="3" type="ORF">R1flu_001646</name>
</gene>
<keyword evidence="2" id="KW-0732">Signal</keyword>
<dbReference type="Pfam" id="PF05514">
    <property type="entry name" value="HR_lesion"/>
    <property type="match status" value="1"/>
</dbReference>
<keyword evidence="4" id="KW-1185">Reference proteome</keyword>
<protein>
    <recommendedName>
        <fullName evidence="5">DoxX family protein</fullName>
    </recommendedName>
</protein>
<keyword evidence="1" id="KW-0812">Transmembrane</keyword>
<name>A0ABD1Y3V4_9MARC</name>
<dbReference type="AlphaFoldDB" id="A0ABD1Y3V4"/>
<feature type="transmembrane region" description="Helical" evidence="1">
    <location>
        <begin position="121"/>
        <end position="152"/>
    </location>
</feature>
<organism evidence="3 4">
    <name type="scientific">Riccia fluitans</name>
    <dbReference type="NCBI Taxonomy" id="41844"/>
    <lineage>
        <taxon>Eukaryota</taxon>
        <taxon>Viridiplantae</taxon>
        <taxon>Streptophyta</taxon>
        <taxon>Embryophyta</taxon>
        <taxon>Marchantiophyta</taxon>
        <taxon>Marchantiopsida</taxon>
        <taxon>Marchantiidae</taxon>
        <taxon>Marchantiales</taxon>
        <taxon>Ricciaceae</taxon>
        <taxon>Riccia</taxon>
    </lineage>
</organism>
<dbReference type="InterPro" id="IPR008637">
    <property type="entry name" value="HR_lesion"/>
</dbReference>
<sequence>MNPATLLLVIFSSRCLLRDQGGKSSPKPIGEPAIGLLLGGKERRHLRSLFVRSEYRGMGFLSFAGRVLFAAIFILAAWQKVNDFGEDGGGAMKMLNPKFATFKSHVHNTLGFDLPEVQTKLLLMIAIGLEGIGGILFIFGSSLGAYMLLIFLAAVTPIMHDFYNYDFSSSDYVLHFMQFLKNLSLFGALLFFLGMKNYTLKRLNRTKSIKTKSA</sequence>
<dbReference type="Proteomes" id="UP001605036">
    <property type="component" value="Unassembled WGS sequence"/>
</dbReference>
<feature type="chain" id="PRO_5044743482" description="DoxX family protein" evidence="2">
    <location>
        <begin position="19"/>
        <end position="214"/>
    </location>
</feature>
<feature type="transmembrane region" description="Helical" evidence="1">
    <location>
        <begin position="172"/>
        <end position="195"/>
    </location>
</feature>
<evidence type="ECO:0000313" key="4">
    <source>
        <dbReference type="Proteomes" id="UP001605036"/>
    </source>
</evidence>
<dbReference type="PANTHER" id="PTHR31474:SF1">
    <property type="entry name" value="EXPRESSED PROTEIN"/>
    <property type="match status" value="1"/>
</dbReference>
<feature type="signal peptide" evidence="2">
    <location>
        <begin position="1"/>
        <end position="18"/>
    </location>
</feature>
<proteinExistence type="predicted"/>
<accession>A0ABD1Y3V4</accession>
<dbReference type="PANTHER" id="PTHR31474">
    <property type="entry name" value="HR-LIKE LESION-INDUCER"/>
    <property type="match status" value="1"/>
</dbReference>
<feature type="transmembrane region" description="Helical" evidence="1">
    <location>
        <begin position="58"/>
        <end position="78"/>
    </location>
</feature>
<dbReference type="EMBL" id="JBHFFA010000006">
    <property type="protein sequence ID" value="KAL2621441.1"/>
    <property type="molecule type" value="Genomic_DNA"/>
</dbReference>
<evidence type="ECO:0000256" key="1">
    <source>
        <dbReference type="SAM" id="Phobius"/>
    </source>
</evidence>
<comment type="caution">
    <text evidence="3">The sequence shown here is derived from an EMBL/GenBank/DDBJ whole genome shotgun (WGS) entry which is preliminary data.</text>
</comment>